<evidence type="ECO:0000256" key="8">
    <source>
        <dbReference type="ARBA" id="ARBA00022989"/>
    </source>
</evidence>
<feature type="region of interest" description="Disordered" evidence="11">
    <location>
        <begin position="41"/>
        <end position="73"/>
    </location>
</feature>
<feature type="compositionally biased region" description="Basic and acidic residues" evidence="11">
    <location>
        <begin position="388"/>
        <end position="415"/>
    </location>
</feature>
<evidence type="ECO:0000256" key="6">
    <source>
        <dbReference type="ARBA" id="ARBA00022824"/>
    </source>
</evidence>
<dbReference type="AlphaFoldDB" id="A0A3M7MBJ5"/>
<gene>
    <name evidence="13" type="ORF">GMOD_00009159</name>
</gene>
<comment type="subcellular location">
    <subcellularLocation>
        <location evidence="1">Endoplasmic reticulum membrane</location>
        <topology evidence="1">Multi-pass membrane protein</topology>
    </subcellularLocation>
</comment>
<keyword evidence="8 12" id="KW-1133">Transmembrane helix</keyword>
<evidence type="ECO:0000256" key="3">
    <source>
        <dbReference type="ARBA" id="ARBA00021257"/>
    </source>
</evidence>
<evidence type="ECO:0000256" key="4">
    <source>
        <dbReference type="ARBA" id="ARBA00022448"/>
    </source>
</evidence>
<evidence type="ECO:0000313" key="13">
    <source>
        <dbReference type="EMBL" id="RMZ71818.1"/>
    </source>
</evidence>
<feature type="compositionally biased region" description="Low complexity" evidence="11">
    <location>
        <begin position="113"/>
        <end position="130"/>
    </location>
</feature>
<evidence type="ECO:0000256" key="10">
    <source>
        <dbReference type="ARBA" id="ARBA00023136"/>
    </source>
</evidence>
<feature type="region of interest" description="Disordered" evidence="11">
    <location>
        <begin position="373"/>
        <end position="464"/>
    </location>
</feature>
<feature type="compositionally biased region" description="Pro residues" evidence="11">
    <location>
        <begin position="46"/>
        <end position="57"/>
    </location>
</feature>
<feature type="compositionally biased region" description="Low complexity" evidence="11">
    <location>
        <begin position="58"/>
        <end position="67"/>
    </location>
</feature>
<keyword evidence="4" id="KW-0813">Transport</keyword>
<keyword evidence="10 12" id="KW-0472">Membrane</keyword>
<dbReference type="OrthoDB" id="200187at2759"/>
<keyword evidence="14" id="KW-1185">Reference proteome</keyword>
<feature type="compositionally biased region" description="Low complexity" evidence="11">
    <location>
        <begin position="374"/>
        <end position="383"/>
    </location>
</feature>
<dbReference type="PANTHER" id="PTHR12443:SF9">
    <property type="entry name" value="TRANSLOCATION PROTEIN SEC62"/>
    <property type="match status" value="1"/>
</dbReference>
<feature type="transmembrane region" description="Helical" evidence="12">
    <location>
        <begin position="296"/>
        <end position="327"/>
    </location>
</feature>
<dbReference type="Pfam" id="PF03839">
    <property type="entry name" value="Sec62"/>
    <property type="match status" value="1"/>
</dbReference>
<comment type="similarity">
    <text evidence="2">Belongs to the SEC62 family.</text>
</comment>
<dbReference type="InterPro" id="IPR004728">
    <property type="entry name" value="Sec62"/>
</dbReference>
<evidence type="ECO:0000256" key="5">
    <source>
        <dbReference type="ARBA" id="ARBA00022692"/>
    </source>
</evidence>
<evidence type="ECO:0000256" key="2">
    <source>
        <dbReference type="ARBA" id="ARBA00010604"/>
    </source>
</evidence>
<dbReference type="GO" id="GO:0005789">
    <property type="term" value="C:endoplasmic reticulum membrane"/>
    <property type="evidence" value="ECO:0007669"/>
    <property type="project" value="UniProtKB-SubCell"/>
</dbReference>
<feature type="region of interest" description="Disordered" evidence="11">
    <location>
        <begin position="113"/>
        <end position="139"/>
    </location>
</feature>
<dbReference type="EMBL" id="KE747828">
    <property type="protein sequence ID" value="RMZ71818.1"/>
    <property type="molecule type" value="Genomic_DNA"/>
</dbReference>
<dbReference type="InterPro" id="IPR011553">
    <property type="entry name" value="Sec62_asco"/>
</dbReference>
<dbReference type="NCBIfam" id="TIGR00869">
    <property type="entry name" value="sec62"/>
    <property type="match status" value="1"/>
</dbReference>
<feature type="transmembrane region" description="Helical" evidence="12">
    <location>
        <begin position="269"/>
        <end position="290"/>
    </location>
</feature>
<evidence type="ECO:0000256" key="11">
    <source>
        <dbReference type="SAM" id="MobiDB-lite"/>
    </source>
</evidence>
<evidence type="ECO:0000256" key="12">
    <source>
        <dbReference type="SAM" id="Phobius"/>
    </source>
</evidence>
<accession>A0A3M7MBJ5</accession>
<keyword evidence="7" id="KW-0653">Protein transport</keyword>
<evidence type="ECO:0000256" key="9">
    <source>
        <dbReference type="ARBA" id="ARBA00023010"/>
    </source>
</evidence>
<dbReference type="GO" id="GO:0031204">
    <property type="term" value="P:post-translational protein targeting to membrane, translocation"/>
    <property type="evidence" value="ECO:0007669"/>
    <property type="project" value="TreeGrafter"/>
</dbReference>
<sequence>MQTTHPHTHFGRLIHRPLLPVYPPANAPPQFIANIAFTMAEQDTPPQGPPQAGPPPGSFSIPIPLGPNGEKPTPEQIQQIQMQLQAEAQKHGISVQEYVQRLRAQAMAQQQAQMEAQQRAQQQQQQQQAQPIQPGPPKPEALAVANWLKSQDLKPRTVVHDEKRKDMFRVKRAIRALQSPAYEKARAKNPLLPQVHDRASAENCFKLLPLSLLALRVSKVEEDAHEGHNHAKPKRVKGLWTVKIEQHQEANDDNYYIWLYEGSQMKQKLYAVGALLLVITIVLFPLWPLFLRQGVWYLSMGMLGLIGLFFAMAIVRLILFVITIFAAPPGLWLYPNLFEDVGFFDSFRPVWAWQETPEDVKAKKAAKKEKKAAKLAAKAAGGAKQKKGAHEHAHAHDHAYDHDHAHPHDHTHAHEPLMSAAAPVPAPATPVNSAPQPTGSEAAQAGGDVTHRAPRATVEEVEDE</sequence>
<feature type="compositionally biased region" description="Low complexity" evidence="11">
    <location>
        <begin position="419"/>
        <end position="435"/>
    </location>
</feature>
<proteinExistence type="inferred from homology"/>
<keyword evidence="5 12" id="KW-0812">Transmembrane</keyword>
<keyword evidence="9" id="KW-0811">Translocation</keyword>
<protein>
    <recommendedName>
        <fullName evidence="3">Translocation protein SEC62</fullName>
    </recommendedName>
</protein>
<dbReference type="PANTHER" id="PTHR12443">
    <property type="entry name" value="TRANSLOCATION PROTEIN SEC62"/>
    <property type="match status" value="1"/>
</dbReference>
<evidence type="ECO:0000313" key="14">
    <source>
        <dbReference type="Proteomes" id="UP000265663"/>
    </source>
</evidence>
<keyword evidence="6" id="KW-0256">Endoplasmic reticulum</keyword>
<evidence type="ECO:0000256" key="7">
    <source>
        <dbReference type="ARBA" id="ARBA00022927"/>
    </source>
</evidence>
<organism evidence="13 14">
    <name type="scientific">Pyrenophora seminiperda CCB06</name>
    <dbReference type="NCBI Taxonomy" id="1302712"/>
    <lineage>
        <taxon>Eukaryota</taxon>
        <taxon>Fungi</taxon>
        <taxon>Dikarya</taxon>
        <taxon>Ascomycota</taxon>
        <taxon>Pezizomycotina</taxon>
        <taxon>Dothideomycetes</taxon>
        <taxon>Pleosporomycetidae</taxon>
        <taxon>Pleosporales</taxon>
        <taxon>Pleosporineae</taxon>
        <taxon>Pleosporaceae</taxon>
        <taxon>Pyrenophora</taxon>
    </lineage>
</organism>
<dbReference type="Proteomes" id="UP000265663">
    <property type="component" value="Unassembled WGS sequence"/>
</dbReference>
<evidence type="ECO:0000256" key="1">
    <source>
        <dbReference type="ARBA" id="ARBA00004477"/>
    </source>
</evidence>
<name>A0A3M7MBJ5_9PLEO</name>
<reference evidence="13 14" key="1">
    <citation type="journal article" date="2014" name="PLoS ONE">
        <title>De novo Genome Assembly of the Fungal Plant Pathogen Pyrenophora semeniperda.</title>
        <authorList>
            <person name="Soliai M.M."/>
            <person name="Meyer S.E."/>
            <person name="Udall J.A."/>
            <person name="Elzinga D.E."/>
            <person name="Hermansen R.A."/>
            <person name="Bodily P.M."/>
            <person name="Hart A.A."/>
            <person name="Coleman C.E."/>
        </authorList>
    </citation>
    <scope>NUCLEOTIDE SEQUENCE [LARGE SCALE GENOMIC DNA]</scope>
    <source>
        <strain evidence="13 14">CCB06</strain>
        <tissue evidence="13">Mycelium</tissue>
    </source>
</reference>